<comment type="function">
    <text evidence="9">Essential subunit of the Sec protein translocation channel SecYEG. Clamps together the 2 halves of SecY. May contact the channel plug during translocation.</text>
</comment>
<keyword evidence="4 9" id="KW-0812">Transmembrane</keyword>
<evidence type="ECO:0000256" key="5">
    <source>
        <dbReference type="ARBA" id="ARBA00022927"/>
    </source>
</evidence>
<accession>E0XR34</accession>
<evidence type="ECO:0000256" key="3">
    <source>
        <dbReference type="ARBA" id="ARBA00022475"/>
    </source>
</evidence>
<keyword evidence="8 9" id="KW-0472">Membrane</keyword>
<evidence type="ECO:0000256" key="6">
    <source>
        <dbReference type="ARBA" id="ARBA00022989"/>
    </source>
</evidence>
<comment type="caution">
    <text evidence="9">Lacks conserved residue(s) required for the propagation of feature annotation.</text>
</comment>
<evidence type="ECO:0000256" key="8">
    <source>
        <dbReference type="ARBA" id="ARBA00023136"/>
    </source>
</evidence>
<feature type="transmembrane region" description="Helical" evidence="9">
    <location>
        <begin position="41"/>
        <end position="60"/>
    </location>
</feature>
<keyword evidence="6 9" id="KW-1133">Transmembrane helix</keyword>
<dbReference type="GO" id="GO:0006605">
    <property type="term" value="P:protein targeting"/>
    <property type="evidence" value="ECO:0007669"/>
    <property type="project" value="UniProtKB-UniRule"/>
</dbReference>
<dbReference type="PANTHER" id="PTHR33910:SF1">
    <property type="entry name" value="PROTEIN TRANSLOCASE SUBUNIT SECE"/>
    <property type="match status" value="1"/>
</dbReference>
<organism evidence="10">
    <name type="scientific">uncultured gamma proteobacterium HF0010_16J05</name>
    <dbReference type="NCBI Taxonomy" id="710981"/>
    <lineage>
        <taxon>Bacteria</taxon>
        <taxon>Pseudomonadati</taxon>
        <taxon>Pseudomonadota</taxon>
        <taxon>Gammaproteobacteria</taxon>
        <taxon>environmental samples</taxon>
    </lineage>
</organism>
<dbReference type="InterPro" id="IPR038379">
    <property type="entry name" value="SecE_sf"/>
</dbReference>
<comment type="similarity">
    <text evidence="9">Belongs to the SecE/SEC61-gamma family.</text>
</comment>
<dbReference type="InterPro" id="IPR001901">
    <property type="entry name" value="Translocase_SecE/Sec61-g"/>
</dbReference>
<comment type="subcellular location">
    <subcellularLocation>
        <location evidence="1">Membrane</location>
    </subcellularLocation>
</comment>
<protein>
    <recommendedName>
        <fullName evidence="9">Protein translocase subunit SecE</fullName>
    </recommendedName>
</protein>
<dbReference type="InterPro" id="IPR005807">
    <property type="entry name" value="SecE_bac"/>
</dbReference>
<comment type="subunit">
    <text evidence="9">Component of the Sec protein translocase complex. Heterotrimer consisting of SecY, SecE and SecG subunits. The heterotrimers can form oligomers, although 1 heterotrimer is thought to be able to translocate proteins. Interacts with the ribosome. Interacts with SecDF, and other proteins may be involved. Interacts with SecA.</text>
</comment>
<dbReference type="Gene3D" id="1.20.5.1030">
    <property type="entry name" value="Preprotein translocase secy subunit"/>
    <property type="match status" value="1"/>
</dbReference>
<dbReference type="HAMAP" id="MF_00422">
    <property type="entry name" value="SecE"/>
    <property type="match status" value="1"/>
</dbReference>
<dbReference type="GO" id="GO:0008320">
    <property type="term" value="F:protein transmembrane transporter activity"/>
    <property type="evidence" value="ECO:0007669"/>
    <property type="project" value="UniProtKB-UniRule"/>
</dbReference>
<dbReference type="EMBL" id="GU474849">
    <property type="protein sequence ID" value="ADI16875.1"/>
    <property type="molecule type" value="Genomic_DNA"/>
</dbReference>
<keyword evidence="5 9" id="KW-0653">Protein transport</keyword>
<keyword evidence="2 9" id="KW-0813">Transport</keyword>
<name>E0XR34_9GAMM</name>
<evidence type="ECO:0000256" key="4">
    <source>
        <dbReference type="ARBA" id="ARBA00022692"/>
    </source>
</evidence>
<gene>
    <name evidence="9" type="primary">secE</name>
</gene>
<dbReference type="PANTHER" id="PTHR33910">
    <property type="entry name" value="PROTEIN TRANSLOCASE SUBUNIT SECE"/>
    <property type="match status" value="1"/>
</dbReference>
<dbReference type="GO" id="GO:0043952">
    <property type="term" value="P:protein transport by the Sec complex"/>
    <property type="evidence" value="ECO:0007669"/>
    <property type="project" value="UniProtKB-UniRule"/>
</dbReference>
<feature type="transmembrane region" description="Helical" evidence="9">
    <location>
        <begin position="95"/>
        <end position="119"/>
    </location>
</feature>
<evidence type="ECO:0000256" key="1">
    <source>
        <dbReference type="ARBA" id="ARBA00004370"/>
    </source>
</evidence>
<dbReference type="PRINTS" id="PR01650">
    <property type="entry name" value="SECETRNLCASE"/>
</dbReference>
<dbReference type="PROSITE" id="PS01067">
    <property type="entry name" value="SECE_SEC61G"/>
    <property type="match status" value="1"/>
</dbReference>
<sequence length="124" mass="13534">MASMSAEKSVGSALDWLKWSVVVALLIGGVVGNWYFQEVSLLVRVIVLLVTAVLAGGIAVQTERGQGIWTLIKEARTEVRRVVWPSNQETTQTTLVVLVIVLLFSLILWGLDSLLSWIVSSIIG</sequence>
<dbReference type="NCBIfam" id="TIGR00964">
    <property type="entry name" value="secE_bact"/>
    <property type="match status" value="1"/>
</dbReference>
<dbReference type="GO" id="GO:0005886">
    <property type="term" value="C:plasma membrane"/>
    <property type="evidence" value="ECO:0007669"/>
    <property type="project" value="UniProtKB-UniRule"/>
</dbReference>
<keyword evidence="3 9" id="KW-1003">Cell membrane</keyword>
<evidence type="ECO:0000256" key="2">
    <source>
        <dbReference type="ARBA" id="ARBA00022448"/>
    </source>
</evidence>
<proteinExistence type="inferred from homology"/>
<dbReference type="Pfam" id="PF00584">
    <property type="entry name" value="SecE"/>
    <property type="match status" value="1"/>
</dbReference>
<dbReference type="GO" id="GO:0009306">
    <property type="term" value="P:protein secretion"/>
    <property type="evidence" value="ECO:0007669"/>
    <property type="project" value="UniProtKB-UniRule"/>
</dbReference>
<keyword evidence="7 9" id="KW-0811">Translocation</keyword>
<evidence type="ECO:0000256" key="7">
    <source>
        <dbReference type="ARBA" id="ARBA00023010"/>
    </source>
</evidence>
<feature type="transmembrane region" description="Helical" evidence="9">
    <location>
        <begin position="16"/>
        <end position="36"/>
    </location>
</feature>
<dbReference type="AlphaFoldDB" id="E0XR34"/>
<reference evidence="10" key="1">
    <citation type="journal article" date="2011" name="Environ. Microbiol.">
        <title>Time-series analyses of Monterey Bay coastal microbial picoplankton using a 'genome proxy' microarray.</title>
        <authorList>
            <person name="Rich V.I."/>
            <person name="Pham V.D."/>
            <person name="Eppley J."/>
            <person name="Shi Y."/>
            <person name="DeLong E.F."/>
        </authorList>
    </citation>
    <scope>NUCLEOTIDE SEQUENCE</scope>
</reference>
<evidence type="ECO:0000256" key="9">
    <source>
        <dbReference type="HAMAP-Rule" id="MF_00422"/>
    </source>
</evidence>
<evidence type="ECO:0000313" key="10">
    <source>
        <dbReference type="EMBL" id="ADI16875.1"/>
    </source>
</evidence>
<dbReference type="GO" id="GO:0065002">
    <property type="term" value="P:intracellular protein transmembrane transport"/>
    <property type="evidence" value="ECO:0007669"/>
    <property type="project" value="UniProtKB-UniRule"/>
</dbReference>